<evidence type="ECO:0000256" key="5">
    <source>
        <dbReference type="ARBA" id="ARBA00022833"/>
    </source>
</evidence>
<dbReference type="FunFam" id="3.30.160.60:FF:000145">
    <property type="entry name" value="Zinc finger protein 574"/>
    <property type="match status" value="1"/>
</dbReference>
<dbReference type="Pfam" id="PF00096">
    <property type="entry name" value="zf-C2H2"/>
    <property type="match status" value="2"/>
</dbReference>
<dbReference type="InterPro" id="IPR013087">
    <property type="entry name" value="Znf_C2H2_type"/>
</dbReference>
<dbReference type="SUPFAM" id="SSF57667">
    <property type="entry name" value="beta-beta-alpha zinc fingers"/>
    <property type="match status" value="1"/>
</dbReference>
<dbReference type="GO" id="GO:0008270">
    <property type="term" value="F:zinc ion binding"/>
    <property type="evidence" value="ECO:0007669"/>
    <property type="project" value="UniProtKB-KW"/>
</dbReference>
<proteinExistence type="predicted"/>
<keyword evidence="2" id="KW-0479">Metal-binding</keyword>
<feature type="compositionally biased region" description="Basic and acidic residues" evidence="8">
    <location>
        <begin position="71"/>
        <end position="85"/>
    </location>
</feature>
<evidence type="ECO:0000259" key="9">
    <source>
        <dbReference type="PROSITE" id="PS50157"/>
    </source>
</evidence>
<comment type="subcellular location">
    <subcellularLocation>
        <location evidence="1">Nucleus</location>
    </subcellularLocation>
</comment>
<evidence type="ECO:0000313" key="10">
    <source>
        <dbReference type="EMBL" id="KAK7889183.1"/>
    </source>
</evidence>
<feature type="region of interest" description="Disordered" evidence="8">
    <location>
        <begin position="150"/>
        <end position="277"/>
    </location>
</feature>
<dbReference type="PANTHER" id="PTHR16515">
    <property type="entry name" value="PR DOMAIN ZINC FINGER PROTEIN"/>
    <property type="match status" value="1"/>
</dbReference>
<dbReference type="EMBL" id="JBBPFD010000018">
    <property type="protein sequence ID" value="KAK7889183.1"/>
    <property type="molecule type" value="Genomic_DNA"/>
</dbReference>
<dbReference type="PANTHER" id="PTHR16515:SF49">
    <property type="entry name" value="GASTRULA ZINC FINGER PROTEIN XLCGF49.1-LIKE-RELATED"/>
    <property type="match status" value="1"/>
</dbReference>
<keyword evidence="11" id="KW-1185">Reference proteome</keyword>
<feature type="compositionally biased region" description="Basic and acidic residues" evidence="8">
    <location>
        <begin position="223"/>
        <end position="239"/>
    </location>
</feature>
<protein>
    <recommendedName>
        <fullName evidence="9">C2H2-type domain-containing protein</fullName>
    </recommendedName>
</protein>
<evidence type="ECO:0000256" key="6">
    <source>
        <dbReference type="ARBA" id="ARBA00023242"/>
    </source>
</evidence>
<evidence type="ECO:0000256" key="4">
    <source>
        <dbReference type="ARBA" id="ARBA00022771"/>
    </source>
</evidence>
<sequence>MCEKIDAVRALVSERLTAAAEEIFALVERTIVDYEEELCRSKEENQRKQQLLDSLLDAQLHTTTDVQIQTERNKEQSDVKPKDWNSEFTSLPVKSEESRSSEEVQLVQMEMGQERLDSEPLTMTMEQHYDVQIINSITCVQEAERNVPEEISVQESEANVSQETSVQKPRRNVRQKTSVQESPRNVSKKTSVQDRDKNVPEKSSKRKRKTNPTQETLQQKQTGESRKMPRKSVKSERRGSSGVSRVSPQKIHKKDSSAAAQSKCSKPRRTWSRKSQTFTSLTKKKVKAEFKCSVCEKSYNRFHHLERHITVHTGERSFICAICHKTFRLKQYLISHMATHTDERIFSCSSVMLSLNVKII</sequence>
<name>A0AAW0N3S5_9GOBI</name>
<dbReference type="PROSITE" id="PS50157">
    <property type="entry name" value="ZINC_FINGER_C2H2_2"/>
    <property type="match status" value="2"/>
</dbReference>
<evidence type="ECO:0000256" key="2">
    <source>
        <dbReference type="ARBA" id="ARBA00022723"/>
    </source>
</evidence>
<feature type="compositionally biased region" description="Basic and acidic residues" evidence="8">
    <location>
        <begin position="191"/>
        <end position="203"/>
    </location>
</feature>
<evidence type="ECO:0000256" key="8">
    <source>
        <dbReference type="SAM" id="MobiDB-lite"/>
    </source>
</evidence>
<keyword evidence="4 7" id="KW-0863">Zinc-finger</keyword>
<organism evidence="10 11">
    <name type="scientific">Mugilogobius chulae</name>
    <name type="common">yellowstripe goby</name>
    <dbReference type="NCBI Taxonomy" id="88201"/>
    <lineage>
        <taxon>Eukaryota</taxon>
        <taxon>Metazoa</taxon>
        <taxon>Chordata</taxon>
        <taxon>Craniata</taxon>
        <taxon>Vertebrata</taxon>
        <taxon>Euteleostomi</taxon>
        <taxon>Actinopterygii</taxon>
        <taxon>Neopterygii</taxon>
        <taxon>Teleostei</taxon>
        <taxon>Neoteleostei</taxon>
        <taxon>Acanthomorphata</taxon>
        <taxon>Gobiaria</taxon>
        <taxon>Gobiiformes</taxon>
        <taxon>Gobioidei</taxon>
        <taxon>Gobiidae</taxon>
        <taxon>Gobionellinae</taxon>
        <taxon>Mugilogobius</taxon>
    </lineage>
</organism>
<accession>A0AAW0N3S5</accession>
<keyword evidence="3" id="KW-0677">Repeat</keyword>
<dbReference type="FunFam" id="3.30.160.60:FF:000624">
    <property type="entry name" value="zinc finger protein 697"/>
    <property type="match status" value="1"/>
</dbReference>
<reference evidence="11" key="1">
    <citation type="submission" date="2024-04" db="EMBL/GenBank/DDBJ databases">
        <title>Salinicola lusitanus LLJ914,a marine bacterium isolated from the Okinawa Trough.</title>
        <authorList>
            <person name="Li J."/>
        </authorList>
    </citation>
    <scope>NUCLEOTIDE SEQUENCE [LARGE SCALE GENOMIC DNA]</scope>
</reference>
<feature type="region of interest" description="Disordered" evidence="8">
    <location>
        <begin position="68"/>
        <end position="103"/>
    </location>
</feature>
<feature type="compositionally biased region" description="Polar residues" evidence="8">
    <location>
        <begin position="175"/>
        <end position="190"/>
    </location>
</feature>
<evidence type="ECO:0000313" key="11">
    <source>
        <dbReference type="Proteomes" id="UP001460270"/>
    </source>
</evidence>
<keyword evidence="5" id="KW-0862">Zinc</keyword>
<evidence type="ECO:0000256" key="7">
    <source>
        <dbReference type="PROSITE-ProRule" id="PRU00042"/>
    </source>
</evidence>
<evidence type="ECO:0000256" key="3">
    <source>
        <dbReference type="ARBA" id="ARBA00022737"/>
    </source>
</evidence>
<dbReference type="AlphaFoldDB" id="A0AAW0N3S5"/>
<dbReference type="InterPro" id="IPR050331">
    <property type="entry name" value="Zinc_finger"/>
</dbReference>
<feature type="compositionally biased region" description="Polar residues" evidence="8">
    <location>
        <begin position="153"/>
        <end position="167"/>
    </location>
</feature>
<dbReference type="GO" id="GO:0005634">
    <property type="term" value="C:nucleus"/>
    <property type="evidence" value="ECO:0007669"/>
    <property type="project" value="UniProtKB-SubCell"/>
</dbReference>
<comment type="caution">
    <text evidence="10">The sequence shown here is derived from an EMBL/GenBank/DDBJ whole genome shotgun (WGS) entry which is preliminary data.</text>
</comment>
<dbReference type="SMART" id="SM00355">
    <property type="entry name" value="ZnF_C2H2"/>
    <property type="match status" value="2"/>
</dbReference>
<gene>
    <name evidence="10" type="ORF">WMY93_024743</name>
</gene>
<evidence type="ECO:0000256" key="1">
    <source>
        <dbReference type="ARBA" id="ARBA00004123"/>
    </source>
</evidence>
<dbReference type="PROSITE" id="PS00028">
    <property type="entry name" value="ZINC_FINGER_C2H2_1"/>
    <property type="match status" value="2"/>
</dbReference>
<dbReference type="Gene3D" id="3.30.160.60">
    <property type="entry name" value="Classic Zinc Finger"/>
    <property type="match status" value="2"/>
</dbReference>
<dbReference type="Proteomes" id="UP001460270">
    <property type="component" value="Unassembled WGS sequence"/>
</dbReference>
<keyword evidence="6" id="KW-0539">Nucleus</keyword>
<feature type="domain" description="C2H2-type" evidence="9">
    <location>
        <begin position="318"/>
        <end position="345"/>
    </location>
</feature>
<feature type="domain" description="C2H2-type" evidence="9">
    <location>
        <begin position="290"/>
        <end position="317"/>
    </location>
</feature>
<dbReference type="InterPro" id="IPR036236">
    <property type="entry name" value="Znf_C2H2_sf"/>
</dbReference>
<dbReference type="GO" id="GO:0010468">
    <property type="term" value="P:regulation of gene expression"/>
    <property type="evidence" value="ECO:0007669"/>
    <property type="project" value="TreeGrafter"/>
</dbReference>
<feature type="compositionally biased region" description="Polar residues" evidence="8">
    <location>
        <begin position="211"/>
        <end position="222"/>
    </location>
</feature>